<accession>A0ABZ1B699</accession>
<dbReference type="EMBL" id="CP141261">
    <property type="protein sequence ID" value="WRL66324.1"/>
    <property type="molecule type" value="Genomic_DNA"/>
</dbReference>
<sequence>MGGGGVVELGTGDATAIADVVRALPSLRVRGYDVSAPRSRRRAPTSPPGA</sequence>
<gene>
    <name evidence="2" type="ORF">U6N30_13300</name>
</gene>
<dbReference type="RefSeq" id="WP_324277638.1">
    <property type="nucleotide sequence ID" value="NZ_CP141261.1"/>
</dbReference>
<evidence type="ECO:0000256" key="1">
    <source>
        <dbReference type="SAM" id="MobiDB-lite"/>
    </source>
</evidence>
<dbReference type="Proteomes" id="UP001324287">
    <property type="component" value="Chromosome"/>
</dbReference>
<name>A0ABZ1B699_9ACTN</name>
<protein>
    <submittedName>
        <fullName evidence="2">Uncharacterized protein</fullName>
    </submittedName>
</protein>
<evidence type="ECO:0000313" key="2">
    <source>
        <dbReference type="EMBL" id="WRL66324.1"/>
    </source>
</evidence>
<feature type="region of interest" description="Disordered" evidence="1">
    <location>
        <begin position="31"/>
        <end position="50"/>
    </location>
</feature>
<proteinExistence type="predicted"/>
<reference evidence="2 3" key="1">
    <citation type="submission" date="2023-12" db="EMBL/GenBank/DDBJ databases">
        <title>Blastococcus brunescens sp. nov., an actonobacterium isolated from sandstone collected in sahara desert.</title>
        <authorList>
            <person name="Gtari M."/>
            <person name="Ghodhbane F."/>
        </authorList>
    </citation>
    <scope>NUCLEOTIDE SEQUENCE [LARGE SCALE GENOMIC DNA]</scope>
    <source>
        <strain evidence="2 3">BMG 8361</strain>
    </source>
</reference>
<organism evidence="2 3">
    <name type="scientific">Blastococcus brunescens</name>
    <dbReference type="NCBI Taxonomy" id="1564165"/>
    <lineage>
        <taxon>Bacteria</taxon>
        <taxon>Bacillati</taxon>
        <taxon>Actinomycetota</taxon>
        <taxon>Actinomycetes</taxon>
        <taxon>Geodermatophilales</taxon>
        <taxon>Geodermatophilaceae</taxon>
        <taxon>Blastococcus</taxon>
    </lineage>
</organism>
<keyword evidence="3" id="KW-1185">Reference proteome</keyword>
<evidence type="ECO:0000313" key="3">
    <source>
        <dbReference type="Proteomes" id="UP001324287"/>
    </source>
</evidence>